<gene>
    <name evidence="1" type="ORF">GCM10023165_19720</name>
</gene>
<evidence type="ECO:0000313" key="2">
    <source>
        <dbReference type="Proteomes" id="UP001500975"/>
    </source>
</evidence>
<sequence>MEFGDRHRDRSLLVLEALRSRLAQSGDRFSLTVVDNAGASGALTCPGFDEAVLVPGDNSNREFSGWDSGVKALLGRAEAPDVWIFSNDTVGSNHAWSERRLQHFGGEIRKLALHSGPWLFGEINDFPRSTMTPLGPLLEWVATYCFAMNDTLRRKLGTLSPDNALLDSLVNERYEAGRGLFREHVDAAYVDFVSAWLIGDERESHDKKRRFKWDHEWHKASPLGTHNFEDLRMKARCCLSESMLSVRARQLGADIRSPYDARNAREHVRRSMQFLADKLWEKFLLRRMRLERS</sequence>
<protein>
    <recommendedName>
        <fullName evidence="3">Glycosyl transferase family 2</fullName>
    </recommendedName>
</protein>
<accession>A0ABP8HIZ8</accession>
<dbReference type="Proteomes" id="UP001500975">
    <property type="component" value="Unassembled WGS sequence"/>
</dbReference>
<comment type="caution">
    <text evidence="1">The sequence shown here is derived from an EMBL/GenBank/DDBJ whole genome shotgun (WGS) entry which is preliminary data.</text>
</comment>
<name>A0ABP8HIZ8_9BURK</name>
<evidence type="ECO:0000313" key="1">
    <source>
        <dbReference type="EMBL" id="GAA4340004.1"/>
    </source>
</evidence>
<proteinExistence type="predicted"/>
<reference evidence="2" key="1">
    <citation type="journal article" date="2019" name="Int. J. Syst. Evol. Microbiol.">
        <title>The Global Catalogue of Microorganisms (GCM) 10K type strain sequencing project: providing services to taxonomists for standard genome sequencing and annotation.</title>
        <authorList>
            <consortium name="The Broad Institute Genomics Platform"/>
            <consortium name="The Broad Institute Genome Sequencing Center for Infectious Disease"/>
            <person name="Wu L."/>
            <person name="Ma J."/>
        </authorList>
    </citation>
    <scope>NUCLEOTIDE SEQUENCE [LARGE SCALE GENOMIC DNA]</scope>
    <source>
        <strain evidence="2">JCM 17804</strain>
    </source>
</reference>
<dbReference type="RefSeq" id="WP_345537543.1">
    <property type="nucleotide sequence ID" value="NZ_BAABGJ010000015.1"/>
</dbReference>
<evidence type="ECO:0008006" key="3">
    <source>
        <dbReference type="Google" id="ProtNLM"/>
    </source>
</evidence>
<dbReference type="EMBL" id="BAABGJ010000015">
    <property type="protein sequence ID" value="GAA4340004.1"/>
    <property type="molecule type" value="Genomic_DNA"/>
</dbReference>
<keyword evidence="2" id="KW-1185">Reference proteome</keyword>
<organism evidence="1 2">
    <name type="scientific">Variovorax defluvii</name>
    <dbReference type="NCBI Taxonomy" id="913761"/>
    <lineage>
        <taxon>Bacteria</taxon>
        <taxon>Pseudomonadati</taxon>
        <taxon>Pseudomonadota</taxon>
        <taxon>Betaproteobacteria</taxon>
        <taxon>Burkholderiales</taxon>
        <taxon>Comamonadaceae</taxon>
        <taxon>Variovorax</taxon>
    </lineage>
</organism>